<feature type="region of interest" description="Disordered" evidence="5">
    <location>
        <begin position="1"/>
        <end position="48"/>
    </location>
</feature>
<evidence type="ECO:0000313" key="8">
    <source>
        <dbReference type="Proteomes" id="UP001187682"/>
    </source>
</evidence>
<evidence type="ECO:0000256" key="6">
    <source>
        <dbReference type="SAM" id="Phobius"/>
    </source>
</evidence>
<reference evidence="7" key="1">
    <citation type="submission" date="2018-03" db="EMBL/GenBank/DDBJ databases">
        <authorList>
            <person name="Guldener U."/>
        </authorList>
    </citation>
    <scope>NUCLEOTIDE SEQUENCE</scope>
</reference>
<evidence type="ECO:0000256" key="1">
    <source>
        <dbReference type="ARBA" id="ARBA00012346"/>
    </source>
</evidence>
<feature type="binding site" evidence="4">
    <location>
        <begin position="52"/>
        <end position="57"/>
    </location>
    <ligand>
        <name>substrate</name>
    </ligand>
</feature>
<evidence type="ECO:0000313" key="7">
    <source>
        <dbReference type="EMBL" id="SPN96617.1"/>
    </source>
</evidence>
<organism evidence="7 8">
    <name type="scientific">Cephalotrichum gorgonifer</name>
    <dbReference type="NCBI Taxonomy" id="2041049"/>
    <lineage>
        <taxon>Eukaryota</taxon>
        <taxon>Fungi</taxon>
        <taxon>Dikarya</taxon>
        <taxon>Ascomycota</taxon>
        <taxon>Pezizomycotina</taxon>
        <taxon>Sordariomycetes</taxon>
        <taxon>Hypocreomycetidae</taxon>
        <taxon>Microascales</taxon>
        <taxon>Microascaceae</taxon>
        <taxon>Cephalotrichum</taxon>
    </lineage>
</organism>
<dbReference type="PANTHER" id="PTHR12935:SF0">
    <property type="entry name" value="GAMMA-GLUTAMYLCYCLOTRANSFERASE"/>
    <property type="match status" value="1"/>
</dbReference>
<proteinExistence type="predicted"/>
<keyword evidence="2" id="KW-0456">Lyase</keyword>
<gene>
    <name evidence="7" type="ORF">DNG_00138</name>
</gene>
<comment type="caution">
    <text evidence="7">The sequence shown here is derived from an EMBL/GenBank/DDBJ whole genome shotgun (WGS) entry which is preliminary data.</text>
</comment>
<dbReference type="EC" id="4.3.2.9" evidence="1"/>
<accession>A0AAE8SQH4</accession>
<dbReference type="PANTHER" id="PTHR12935">
    <property type="entry name" value="GAMMA-GLUTAMYLCYCLOTRANSFERASE"/>
    <property type="match status" value="1"/>
</dbReference>
<keyword evidence="8" id="KW-1185">Reference proteome</keyword>
<evidence type="ECO:0000256" key="5">
    <source>
        <dbReference type="SAM" id="MobiDB-lite"/>
    </source>
</evidence>
<keyword evidence="6" id="KW-0472">Membrane</keyword>
<protein>
    <recommendedName>
        <fullName evidence="1">gamma-glutamylcyclotransferase</fullName>
        <ecNumber evidence="1">4.3.2.9</ecNumber>
    </recommendedName>
</protein>
<evidence type="ECO:0000256" key="4">
    <source>
        <dbReference type="PIRSR" id="PIRSR617939-2"/>
    </source>
</evidence>
<keyword evidence="6" id="KW-0812">Transmembrane</keyword>
<dbReference type="EMBL" id="ONZQ02000001">
    <property type="protein sequence ID" value="SPN96617.1"/>
    <property type="molecule type" value="Genomic_DNA"/>
</dbReference>
<keyword evidence="6" id="KW-1133">Transmembrane helix</keyword>
<evidence type="ECO:0000256" key="3">
    <source>
        <dbReference type="PIRSR" id="PIRSR617939-1"/>
    </source>
</evidence>
<feature type="transmembrane region" description="Helical" evidence="6">
    <location>
        <begin position="310"/>
        <end position="332"/>
    </location>
</feature>
<evidence type="ECO:0000256" key="2">
    <source>
        <dbReference type="ARBA" id="ARBA00023239"/>
    </source>
</evidence>
<dbReference type="AlphaFoldDB" id="A0AAE8SQH4"/>
<feature type="binding site" evidence="4">
    <location>
        <position position="244"/>
    </location>
    <ligand>
        <name>substrate</name>
    </ligand>
</feature>
<dbReference type="GO" id="GO:0003839">
    <property type="term" value="F:gamma-glutamylcyclotransferase activity"/>
    <property type="evidence" value="ECO:0007669"/>
    <property type="project" value="UniProtKB-EC"/>
</dbReference>
<feature type="active site" description="Proton acceptor" evidence="3">
    <location>
        <position position="157"/>
    </location>
</feature>
<feature type="transmembrane region" description="Helical" evidence="6">
    <location>
        <begin position="283"/>
        <end position="304"/>
    </location>
</feature>
<dbReference type="Proteomes" id="UP001187682">
    <property type="component" value="Unassembled WGS sequence"/>
</dbReference>
<sequence length="368" mass="41046">MEEIKEEAEATLLSTPSLPSTETRLRRTSISRLEQSPADGPPPQTEPDTVLYLAYGSNLCAKTFLGTRGIRPLSQVNVTAPSLRLTFSIPGLPYTEPCFANTAPREIPKEPIQDPRQPLLPPPVEEPVDGEPTWDKGLVGVVYEVTKGDYQKIIATEGGGTSYKEIIVPCIIIPPRMSVPENPGGGVPRPFLARTLCMPFIPSKGDEGGEGQDDNEKGGKRLWWWLAKGHQRPREDYAQASERYLNLLRTGAEEHELPDEYQAYLAALQPYTITTKRQMAGKVLMLLMWGPAMLTLVMLGNVLADKEGKMPAWLAVVMSVFFKCLWGSYDLVAKRLFGDGERTITDEEGKEDTWWCRKKTRGEIRLDD</sequence>
<name>A0AAE8SQH4_9PEZI</name>
<dbReference type="Gene3D" id="3.10.490.10">
    <property type="entry name" value="Gamma-glutamyl cyclotransferase-like"/>
    <property type="match status" value="1"/>
</dbReference>
<feature type="compositionally biased region" description="Polar residues" evidence="5">
    <location>
        <begin position="12"/>
        <end position="34"/>
    </location>
</feature>
<dbReference type="InterPro" id="IPR017939">
    <property type="entry name" value="G-Glutamylcylcotransferase"/>
</dbReference>